<evidence type="ECO:0000256" key="1">
    <source>
        <dbReference type="SAM" id="MobiDB-lite"/>
    </source>
</evidence>
<evidence type="ECO:0000259" key="2">
    <source>
        <dbReference type="Pfam" id="PF02120"/>
    </source>
</evidence>
<name>A0A0A7RFN3_9LACO</name>
<dbReference type="Gene3D" id="3.30.750.140">
    <property type="match status" value="1"/>
</dbReference>
<feature type="compositionally biased region" description="Polar residues" evidence="1">
    <location>
        <begin position="215"/>
        <end position="230"/>
    </location>
</feature>
<dbReference type="InterPro" id="IPR038610">
    <property type="entry name" value="FliK-like_C_sf"/>
</dbReference>
<keyword evidence="3" id="KW-0969">Cilium</keyword>
<dbReference type="Pfam" id="PF02120">
    <property type="entry name" value="Flg_hook"/>
    <property type="match status" value="1"/>
</dbReference>
<organism evidence="3">
    <name type="scientific">Liquorilactobacillus hordei</name>
    <dbReference type="NCBI Taxonomy" id="468911"/>
    <lineage>
        <taxon>Bacteria</taxon>
        <taxon>Bacillati</taxon>
        <taxon>Bacillota</taxon>
        <taxon>Bacilli</taxon>
        <taxon>Lactobacillales</taxon>
        <taxon>Lactobacillaceae</taxon>
        <taxon>Liquorilactobacillus</taxon>
    </lineage>
</organism>
<evidence type="ECO:0000313" key="3">
    <source>
        <dbReference type="EMBL" id="AJA34052.1"/>
    </source>
</evidence>
<gene>
    <name evidence="3" type="primary">fliK</name>
</gene>
<dbReference type="InterPro" id="IPR021136">
    <property type="entry name" value="Flagellar_hook_control-like_C"/>
</dbReference>
<feature type="region of interest" description="Disordered" evidence="1">
    <location>
        <begin position="50"/>
        <end position="98"/>
    </location>
</feature>
<protein>
    <submittedName>
        <fullName evidence="3">Flagellar hook-length control protein FliK</fullName>
    </submittedName>
</protein>
<feature type="compositionally biased region" description="Basic and acidic residues" evidence="1">
    <location>
        <begin position="66"/>
        <end position="90"/>
    </location>
</feature>
<reference evidence="3" key="1">
    <citation type="journal article" date="2014" name="Appl. Environ. Microbiol.">
        <title>Detection and genomic characterization of motility in Lactobacillus curvatus: confirmation of motility in a species outside the Lactobacillus salivarius clade.</title>
        <authorList>
            <person name="Cousin F.J."/>
            <person name="Lynch S.M."/>
            <person name="Harris H.M."/>
            <person name="McCann A."/>
            <person name="Lynch D.B."/>
            <person name="Neville B.A."/>
            <person name="Irisawa T."/>
            <person name="Okada S."/>
            <person name="Endo A."/>
            <person name="O'Toole P.W."/>
        </authorList>
    </citation>
    <scope>NUCLEOTIDE SEQUENCE</scope>
    <source>
        <strain evidence="3">DSM 19519</strain>
    </source>
</reference>
<dbReference type="AlphaFoldDB" id="A0A0A7RFN3"/>
<feature type="region of interest" description="Disordered" evidence="1">
    <location>
        <begin position="304"/>
        <end position="324"/>
    </location>
</feature>
<feature type="compositionally biased region" description="Acidic residues" evidence="1">
    <location>
        <begin position="54"/>
        <end position="65"/>
    </location>
</feature>
<feature type="domain" description="Flagellar hook-length control protein-like C-terminal" evidence="2">
    <location>
        <begin position="449"/>
        <end position="510"/>
    </location>
</feature>
<sequence>MDSTLINSRQSATTNIANVEKISSYGAESNLTGSATHFINLLQQKLISKTTVDDTSESDSSGEDSTDAKESQDKQDASMDEQVEKDKLGNRNDMLNSPTTEISVAQEENTMNSMVQARNNIVSTKIESTVQTEPISNVSFMDNEETTQNKGSLVGNLQSVTPEIGKLDGAESTLTTNSIENQTGDTKIRDIKNKPVFTGKIDETTLNTQNFVVSESSKKSTGMPNITSNVSDKKPPTLDTISAVGNLQSVIPEIGKLDGLESTIITNSIELQTGDTKIQDIKGKSVFMSKIDEPTVNTQNFVVSESSKKSTDTPNITSNVSDKKPPTLDTISAVGNLQSVIPEIGKLDGLESTIITNSIELQTGDTKIQDIKSKSIFTPETSKALLNKQEESNSTLTETKAFENITGIQMANLMVEKSNSTNENADFTIKVNDSTTVLQDKTATSIVKTLVSGESKQVTVQLEPGNLGKIEISLQSTAKEVSLNFKLTSSHAKSLISGIATQLEQVLNNQIAADKTANDKVTMHQTPASSLDGAQFSFGQHQFGQQANQNMTKSRLNEQYRNNKIGQDEVIAKKQDNVQRNEKNIISILA</sequence>
<feature type="region of interest" description="Disordered" evidence="1">
    <location>
        <begin position="215"/>
        <end position="234"/>
    </location>
</feature>
<keyword evidence="3" id="KW-0966">Cell projection</keyword>
<proteinExistence type="predicted"/>
<accession>A0A0A7RFN3</accession>
<keyword evidence="3" id="KW-0282">Flagellum</keyword>
<dbReference type="EMBL" id="KM886865">
    <property type="protein sequence ID" value="AJA34052.1"/>
    <property type="molecule type" value="Genomic_DNA"/>
</dbReference>